<evidence type="ECO:0000256" key="1">
    <source>
        <dbReference type="SAM" id="SignalP"/>
    </source>
</evidence>
<proteinExistence type="predicted"/>
<protein>
    <submittedName>
        <fullName evidence="3">Putative auto-transporter adhesin, head GIN domain</fullName>
    </submittedName>
</protein>
<organism evidence="3 4">
    <name type="scientific">Aquimarina amphilecti</name>
    <dbReference type="NCBI Taxonomy" id="1038014"/>
    <lineage>
        <taxon>Bacteria</taxon>
        <taxon>Pseudomonadati</taxon>
        <taxon>Bacteroidota</taxon>
        <taxon>Flavobacteriia</taxon>
        <taxon>Flavobacteriales</taxon>
        <taxon>Flavobacteriaceae</taxon>
        <taxon>Aquimarina</taxon>
    </lineage>
</organism>
<evidence type="ECO:0000313" key="3">
    <source>
        <dbReference type="EMBL" id="SEK79271.1"/>
    </source>
</evidence>
<keyword evidence="4" id="KW-1185">Reference proteome</keyword>
<feature type="domain" description="Putative auto-transporter adhesin head GIN" evidence="2">
    <location>
        <begin position="28"/>
        <end position="207"/>
    </location>
</feature>
<dbReference type="Proteomes" id="UP000198521">
    <property type="component" value="Unassembled WGS sequence"/>
</dbReference>
<accession>A0A1H7JX37</accession>
<dbReference type="EMBL" id="FOAB01000002">
    <property type="protein sequence ID" value="SEK79271.1"/>
    <property type="molecule type" value="Genomic_DNA"/>
</dbReference>
<sequence length="224" mass="24331">MKKVIFLSLLFVVSMLNAQKVITKNVGDFNELKVFDKIEVKLIKGSENKVEVSGISRKEVDVVIKDNVLKIKMSLSNTWDNNDTKVIVYYTNIKKLDVNEGAKIMVKGALIGSELDLRAQEGGDIYAEIETEKLLARAVSGGGLHLEGKADEQEVTVKAGGQFIAEDLKTRSTQVKISAGGRANVNASDYVKANTAAGGTIRIYGNPKEVDGKKVFGGKIIEVN</sequence>
<keyword evidence="1" id="KW-0732">Signal</keyword>
<feature type="chain" id="PRO_5011468404" evidence="1">
    <location>
        <begin position="19"/>
        <end position="224"/>
    </location>
</feature>
<name>A0A1H7JX37_AQUAM</name>
<dbReference type="AlphaFoldDB" id="A0A1H7JX37"/>
<dbReference type="RefSeq" id="WP_091406513.1">
    <property type="nucleotide sequence ID" value="NZ_FOAB01000002.1"/>
</dbReference>
<dbReference type="Pfam" id="PF10988">
    <property type="entry name" value="DUF2807"/>
    <property type="match status" value="1"/>
</dbReference>
<gene>
    <name evidence="3" type="ORF">SAMN04487910_1134</name>
</gene>
<dbReference type="STRING" id="1038014.SAMN04487910_1134"/>
<dbReference type="OrthoDB" id="704821at2"/>
<dbReference type="InterPro" id="IPR021255">
    <property type="entry name" value="DUF2807"/>
</dbReference>
<feature type="signal peptide" evidence="1">
    <location>
        <begin position="1"/>
        <end position="18"/>
    </location>
</feature>
<dbReference type="Gene3D" id="2.160.20.120">
    <property type="match status" value="1"/>
</dbReference>
<evidence type="ECO:0000259" key="2">
    <source>
        <dbReference type="Pfam" id="PF10988"/>
    </source>
</evidence>
<evidence type="ECO:0000313" key="4">
    <source>
        <dbReference type="Proteomes" id="UP000198521"/>
    </source>
</evidence>
<reference evidence="3 4" key="1">
    <citation type="submission" date="2016-10" db="EMBL/GenBank/DDBJ databases">
        <authorList>
            <person name="de Groot N.N."/>
        </authorList>
    </citation>
    <scope>NUCLEOTIDE SEQUENCE [LARGE SCALE GENOMIC DNA]</scope>
    <source>
        <strain evidence="3 4">DSM 25232</strain>
    </source>
</reference>